<keyword evidence="5" id="KW-1185">Reference proteome</keyword>
<keyword evidence="2" id="KW-1133">Transmembrane helix</keyword>
<dbReference type="Pfam" id="PF00115">
    <property type="entry name" value="COX1"/>
    <property type="match status" value="1"/>
</dbReference>
<feature type="transmembrane region" description="Helical" evidence="2">
    <location>
        <begin position="361"/>
        <end position="381"/>
    </location>
</feature>
<feature type="transmembrane region" description="Helical" evidence="2">
    <location>
        <begin position="210"/>
        <end position="229"/>
    </location>
</feature>
<feature type="transmembrane region" description="Helical" evidence="2">
    <location>
        <begin position="387"/>
        <end position="404"/>
    </location>
</feature>
<protein>
    <recommendedName>
        <fullName evidence="3">Cytochrome oxidase subunit I profile domain-containing protein</fullName>
    </recommendedName>
</protein>
<feature type="transmembrane region" description="Helical" evidence="2">
    <location>
        <begin position="47"/>
        <end position="66"/>
    </location>
</feature>
<organism evidence="4 5">
    <name type="scientific">Gluconobacter kondonii</name>
    <dbReference type="NCBI Taxonomy" id="941463"/>
    <lineage>
        <taxon>Bacteria</taxon>
        <taxon>Pseudomonadati</taxon>
        <taxon>Pseudomonadota</taxon>
        <taxon>Alphaproteobacteria</taxon>
        <taxon>Acetobacterales</taxon>
        <taxon>Acetobacteraceae</taxon>
        <taxon>Gluconobacter</taxon>
    </lineage>
</organism>
<sequence>MSAPSIPTLAAVFLRSGTDYAIMIYQAVDTAPDTGSDRSSRRVGTSFILLALFAGLLGGSLALPILQTHPTSGQAFCHGILMTFFVMCPAALGGFGQWLLPAALGTDRTVLRGLTLAGFGFLSAGVVLLPLLPFVAMLLWSAGILAVATDVITTCLEGRTCRFRDMAPLAWSLLATACSVVLVAPVLAAVVTRGMMDGLTTDALIETLHLPEMALMLTPALGLVTSALLSRSARGRASWTVAPYVFGVMGVGGPLLWMDGLYGSLASGVGASLMLVTQIVPSVVLIGALCQDVWQQKRDLDGTALWAIGSILLFAAGWLSDALPGHSGDHTAVAFGGIMALCGGFYAWVERLLPGRIPSLLSRVHAGLMLVGAFCSIVPGVMIYGEILMGVSLLAFGLVGLFLLRETGRARVSA</sequence>
<dbReference type="SUPFAM" id="SSF81442">
    <property type="entry name" value="Cytochrome c oxidase subunit I-like"/>
    <property type="match status" value="1"/>
</dbReference>
<dbReference type="Proteomes" id="UP001156629">
    <property type="component" value="Unassembled WGS sequence"/>
</dbReference>
<dbReference type="EMBL" id="BSNV01000002">
    <property type="protein sequence ID" value="GLQ64686.1"/>
    <property type="molecule type" value="Genomic_DNA"/>
</dbReference>
<dbReference type="PROSITE" id="PS50855">
    <property type="entry name" value="COX1"/>
    <property type="match status" value="1"/>
</dbReference>
<name>A0ABQ5WMR9_9PROT</name>
<keyword evidence="1" id="KW-0813">Transport</keyword>
<proteinExistence type="predicted"/>
<dbReference type="InterPro" id="IPR036927">
    <property type="entry name" value="Cyt_c_oxase-like_su1_sf"/>
</dbReference>
<dbReference type="InterPro" id="IPR023616">
    <property type="entry name" value="Cyt_c_oxase-like_su1_dom"/>
</dbReference>
<feature type="transmembrane region" description="Helical" evidence="2">
    <location>
        <begin position="138"/>
        <end position="156"/>
    </location>
</feature>
<evidence type="ECO:0000259" key="3">
    <source>
        <dbReference type="PROSITE" id="PS50855"/>
    </source>
</evidence>
<feature type="transmembrane region" description="Helical" evidence="2">
    <location>
        <begin position="111"/>
        <end position="132"/>
    </location>
</feature>
<evidence type="ECO:0000313" key="4">
    <source>
        <dbReference type="EMBL" id="GLQ64686.1"/>
    </source>
</evidence>
<feature type="transmembrane region" description="Helical" evidence="2">
    <location>
        <begin position="302"/>
        <end position="320"/>
    </location>
</feature>
<dbReference type="InterPro" id="IPR000883">
    <property type="entry name" value="Cyt_C_Oxase_1"/>
</dbReference>
<gene>
    <name evidence="4" type="ORF">GCM10007870_02700</name>
</gene>
<reference evidence="5" key="1">
    <citation type="journal article" date="2019" name="Int. J. Syst. Evol. Microbiol.">
        <title>The Global Catalogue of Microorganisms (GCM) 10K type strain sequencing project: providing services to taxonomists for standard genome sequencing and annotation.</title>
        <authorList>
            <consortium name="The Broad Institute Genomics Platform"/>
            <consortium name="The Broad Institute Genome Sequencing Center for Infectious Disease"/>
            <person name="Wu L."/>
            <person name="Ma J."/>
        </authorList>
    </citation>
    <scope>NUCLEOTIDE SEQUENCE [LARGE SCALE GENOMIC DNA]</scope>
    <source>
        <strain evidence="5">NBRC 3266</strain>
    </source>
</reference>
<evidence type="ECO:0000313" key="5">
    <source>
        <dbReference type="Proteomes" id="UP001156629"/>
    </source>
</evidence>
<keyword evidence="1" id="KW-0679">Respiratory chain</keyword>
<feature type="transmembrane region" description="Helical" evidence="2">
    <location>
        <begin position="241"/>
        <end position="257"/>
    </location>
</feature>
<feature type="transmembrane region" description="Helical" evidence="2">
    <location>
        <begin position="78"/>
        <end position="99"/>
    </location>
</feature>
<keyword evidence="1" id="KW-0249">Electron transport</keyword>
<keyword evidence="2" id="KW-0812">Transmembrane</keyword>
<feature type="transmembrane region" description="Helical" evidence="2">
    <location>
        <begin position="168"/>
        <end position="190"/>
    </location>
</feature>
<keyword evidence="2" id="KW-0472">Membrane</keyword>
<evidence type="ECO:0000256" key="1">
    <source>
        <dbReference type="ARBA" id="ARBA00022660"/>
    </source>
</evidence>
<comment type="caution">
    <text evidence="4">The sequence shown here is derived from an EMBL/GenBank/DDBJ whole genome shotgun (WGS) entry which is preliminary data.</text>
</comment>
<evidence type="ECO:0000256" key="2">
    <source>
        <dbReference type="SAM" id="Phobius"/>
    </source>
</evidence>
<feature type="transmembrane region" description="Helical" evidence="2">
    <location>
        <begin position="332"/>
        <end position="349"/>
    </location>
</feature>
<dbReference type="Gene3D" id="1.20.210.10">
    <property type="entry name" value="Cytochrome c oxidase-like, subunit I domain"/>
    <property type="match status" value="1"/>
</dbReference>
<accession>A0ABQ5WMR9</accession>
<feature type="domain" description="Cytochrome oxidase subunit I profile" evidence="3">
    <location>
        <begin position="39"/>
        <end position="325"/>
    </location>
</feature>
<feature type="transmembrane region" description="Helical" evidence="2">
    <location>
        <begin position="269"/>
        <end position="290"/>
    </location>
</feature>